<evidence type="ECO:0000256" key="9">
    <source>
        <dbReference type="ARBA" id="ARBA00023242"/>
    </source>
</evidence>
<dbReference type="Pfam" id="PF22486">
    <property type="entry name" value="MATH_2"/>
    <property type="match status" value="1"/>
</dbReference>
<dbReference type="InterPro" id="IPR002083">
    <property type="entry name" value="MATH/TRAF_dom"/>
</dbReference>
<dbReference type="GO" id="GO:0004843">
    <property type="term" value="F:cysteine-type deubiquitinase activity"/>
    <property type="evidence" value="ECO:0007669"/>
    <property type="project" value="UniProtKB-EC"/>
</dbReference>
<dbReference type="InterPro" id="IPR050164">
    <property type="entry name" value="Peptidase_C19"/>
</dbReference>
<dbReference type="PROSITE" id="PS00972">
    <property type="entry name" value="USP_1"/>
    <property type="match status" value="1"/>
</dbReference>
<dbReference type="GO" id="GO:0016579">
    <property type="term" value="P:protein deubiquitination"/>
    <property type="evidence" value="ECO:0007669"/>
    <property type="project" value="InterPro"/>
</dbReference>
<dbReference type="Gene3D" id="3.90.70.10">
    <property type="entry name" value="Cysteine proteinases"/>
    <property type="match status" value="1"/>
</dbReference>
<dbReference type="InterPro" id="IPR024729">
    <property type="entry name" value="USP7_ICP0-binding_dom"/>
</dbReference>
<dbReference type="GO" id="GO:0031647">
    <property type="term" value="P:regulation of protein stability"/>
    <property type="evidence" value="ECO:0007669"/>
    <property type="project" value="TreeGrafter"/>
</dbReference>
<dbReference type="SUPFAM" id="SSF49599">
    <property type="entry name" value="TRAF domain-like"/>
    <property type="match status" value="1"/>
</dbReference>
<dbReference type="AlphaFoldDB" id="A0AAD5U738"/>
<dbReference type="PROSITE" id="PS00973">
    <property type="entry name" value="USP_2"/>
    <property type="match status" value="1"/>
</dbReference>
<dbReference type="InterPro" id="IPR018200">
    <property type="entry name" value="USP_CS"/>
</dbReference>
<comment type="catalytic activity">
    <reaction evidence="1">
        <text>Thiol-dependent hydrolysis of ester, thioester, amide, peptide and isopeptide bonds formed by the C-terminal Gly of ubiquitin (a 76-residue protein attached to proteins as an intracellular targeting signal).</text>
        <dbReference type="EC" id="3.4.19.12"/>
    </reaction>
</comment>
<proteinExistence type="inferred from homology"/>
<dbReference type="InterPro" id="IPR028889">
    <property type="entry name" value="USP"/>
</dbReference>
<dbReference type="PANTHER" id="PTHR24006:SF644">
    <property type="entry name" value="UBIQUITIN CARBOXYL-TERMINAL HYDROLASE 7"/>
    <property type="match status" value="1"/>
</dbReference>
<dbReference type="Pfam" id="PF00443">
    <property type="entry name" value="UCH"/>
    <property type="match status" value="1"/>
</dbReference>
<sequence length="1132" mass="130694">MNDKSDDTMELEFTSDNTVGDDTNELIEKALPTDSHYKVEDKVRYVWRIDNWESLRTREKVHSPVFTCGRYQWRILLFPNGGNSPEYISAFVESVEASQEKEPVIKFHIFEISNFIKGWHVCAYFAICCENYENNEIASKINIAHHRFTSGIIDWGFKTLLQVAQLTQLNEHKRSLLEKNRINLVVYLKIIKDETGVLWHNFMDYDSKKETGYVGLRNQGATCYMNSLLQSLYFTNYFRKATFEIPTDDDEPTKNVALAMQRVFYNLQCADNAVSTTELTKSFGWDTLDSFMQHDVQEFNRVLQDKLESSMKGTAAEGAISKLFVGKMKSYVKCIDVDFESSRTEDFYDIQLNVKGCKNLEESFVDYCAVETLEGDNRYMAEGYGLQKARKGVIFKSFPPVLHLQLKRFEYDMQQDAMVKINDRHEFPNEINLDKFLEVEEESETESRLPQTYTLVGVLVHSGDLHGGHYCAFIKPEINKNWFKFDDDKVVPVTEKDVFDDNFGGDSAKGPKLLKRFTNAYMLVYVRNSDISYVLAPLGEKDIPSHLKKRLAREAEDNLAKKKELEEAQFYMTCRLFSDLDLKNYGGFDLGNFDLHDGIRSVGIEMTPSKIVKVKKSDTLLDFKHFISESFKIDIAQFRLWLMIGRQNKTIRPDGPLLEADNKLSMEAIKDKLPKHANISELKIYVELPDVEVTSSPWFLSRENPAKQECIIIFLKYYDPYLQKLEYIGKYTVPNKVTNKISSLVPIVSSRLKHPEGTTYVVYEEIKPTMIDMVTQHKTFVQAELSDGDILVFQKSLSKQEIEELPDKSMEKVTNYFDSLLNRVHIKLREKPTDSSPFKSTDKGLNDIDLILSKKTLYDDFAKAAAEKLNCDPMKIMFSMSNNMSAAKGMIKRNEKLTLNEMIPGLGHYPNNTNLVFYELLNMSITEFDLKRLVKVIFVDSSFKEQGPFELLITKNSTFADVRDAVLPKIKFEKTTGNFRIFHYQQNRLGRQYQLSDSLATLSENHGLYMDQESLEEEEANRKSSEIVVPVAHFSKDISRTHGTPFLFILKKNEIFEDTRMRLQSVLSMGEKEFGRVKVAHLQRHGTAARYFKDGDVMFDHFRDHDYIGLDHPDKTGKSSRIGNMEKALKIN</sequence>
<dbReference type="PROSITE" id="PS50235">
    <property type="entry name" value="USP_3"/>
    <property type="match status" value="1"/>
</dbReference>
<evidence type="ECO:0000313" key="12">
    <source>
        <dbReference type="EMBL" id="KAJ3227004.1"/>
    </source>
</evidence>
<evidence type="ECO:0000256" key="8">
    <source>
        <dbReference type="ARBA" id="ARBA00022807"/>
    </source>
</evidence>
<comment type="similarity">
    <text evidence="3">Belongs to the peptidase C19 family.</text>
</comment>
<evidence type="ECO:0000256" key="7">
    <source>
        <dbReference type="ARBA" id="ARBA00022801"/>
    </source>
</evidence>
<dbReference type="PROSITE" id="PS50144">
    <property type="entry name" value="MATH"/>
    <property type="match status" value="1"/>
</dbReference>
<evidence type="ECO:0000259" key="11">
    <source>
        <dbReference type="PROSITE" id="PS50235"/>
    </source>
</evidence>
<dbReference type="EMBL" id="JADGJW010000024">
    <property type="protein sequence ID" value="KAJ3227004.1"/>
    <property type="molecule type" value="Genomic_DNA"/>
</dbReference>
<evidence type="ECO:0000259" key="10">
    <source>
        <dbReference type="PROSITE" id="PS50144"/>
    </source>
</evidence>
<keyword evidence="8" id="KW-0788">Thiol protease</keyword>
<keyword evidence="13" id="KW-1185">Reference proteome</keyword>
<dbReference type="InterPro" id="IPR008974">
    <property type="entry name" value="TRAF-like"/>
</dbReference>
<name>A0AAD5U738_9FUNG</name>
<evidence type="ECO:0000256" key="6">
    <source>
        <dbReference type="ARBA" id="ARBA00022786"/>
    </source>
</evidence>
<feature type="domain" description="MATH" evidence="10">
    <location>
        <begin position="42"/>
        <end position="188"/>
    </location>
</feature>
<evidence type="ECO:0000256" key="5">
    <source>
        <dbReference type="ARBA" id="ARBA00022670"/>
    </source>
</evidence>
<dbReference type="PANTHER" id="PTHR24006">
    <property type="entry name" value="UBIQUITIN CARBOXYL-TERMINAL HYDROLASE"/>
    <property type="match status" value="1"/>
</dbReference>
<keyword evidence="6" id="KW-0833">Ubl conjugation pathway</keyword>
<dbReference type="SUPFAM" id="SSF54001">
    <property type="entry name" value="Cysteine proteinases"/>
    <property type="match status" value="1"/>
</dbReference>
<dbReference type="InterPro" id="IPR001394">
    <property type="entry name" value="Peptidase_C19_UCH"/>
</dbReference>
<evidence type="ECO:0000256" key="3">
    <source>
        <dbReference type="ARBA" id="ARBA00009085"/>
    </source>
</evidence>
<dbReference type="Pfam" id="PF14533">
    <property type="entry name" value="USP7_C2"/>
    <property type="match status" value="1"/>
</dbReference>
<dbReference type="Gene3D" id="3.10.20.90">
    <property type="entry name" value="Phosphatidylinositol 3-kinase Catalytic Subunit, Chain A, domain 1"/>
    <property type="match status" value="2"/>
</dbReference>
<dbReference type="EC" id="3.4.19.12" evidence="4"/>
<dbReference type="GO" id="GO:0006508">
    <property type="term" value="P:proteolysis"/>
    <property type="evidence" value="ECO:0007669"/>
    <property type="project" value="UniProtKB-KW"/>
</dbReference>
<gene>
    <name evidence="12" type="ORF">HK099_003627</name>
</gene>
<feature type="domain" description="USP" evidence="11">
    <location>
        <begin position="214"/>
        <end position="528"/>
    </location>
</feature>
<dbReference type="InterPro" id="IPR029346">
    <property type="entry name" value="USP_C"/>
</dbReference>
<evidence type="ECO:0000256" key="2">
    <source>
        <dbReference type="ARBA" id="ARBA00004123"/>
    </source>
</evidence>
<comment type="subcellular location">
    <subcellularLocation>
        <location evidence="2">Nucleus</location>
    </subcellularLocation>
</comment>
<comment type="caution">
    <text evidence="12">The sequence shown here is derived from an EMBL/GenBank/DDBJ whole genome shotgun (WGS) entry which is preliminary data.</text>
</comment>
<keyword evidence="9" id="KW-0539">Nucleus</keyword>
<dbReference type="GO" id="GO:0005634">
    <property type="term" value="C:nucleus"/>
    <property type="evidence" value="ECO:0007669"/>
    <property type="project" value="UniProtKB-SubCell"/>
</dbReference>
<keyword evidence="7" id="KW-0378">Hydrolase</keyword>
<dbReference type="CDD" id="cd02659">
    <property type="entry name" value="peptidase_C19C"/>
    <property type="match status" value="1"/>
</dbReference>
<keyword evidence="5" id="KW-0645">Protease</keyword>
<dbReference type="FunFam" id="3.90.70.10:FF:000005">
    <property type="entry name" value="Ubiquitin carboxyl-terminal hydrolase 7"/>
    <property type="match status" value="1"/>
</dbReference>
<protein>
    <recommendedName>
        <fullName evidence="4">ubiquitinyl hydrolase 1</fullName>
        <ecNumber evidence="4">3.4.19.12</ecNumber>
    </recommendedName>
</protein>
<dbReference type="GO" id="GO:0005829">
    <property type="term" value="C:cytosol"/>
    <property type="evidence" value="ECO:0007669"/>
    <property type="project" value="TreeGrafter"/>
</dbReference>
<dbReference type="Proteomes" id="UP001211065">
    <property type="component" value="Unassembled WGS sequence"/>
</dbReference>
<organism evidence="12 13">
    <name type="scientific">Clydaea vesicula</name>
    <dbReference type="NCBI Taxonomy" id="447962"/>
    <lineage>
        <taxon>Eukaryota</taxon>
        <taxon>Fungi</taxon>
        <taxon>Fungi incertae sedis</taxon>
        <taxon>Chytridiomycota</taxon>
        <taxon>Chytridiomycota incertae sedis</taxon>
        <taxon>Chytridiomycetes</taxon>
        <taxon>Lobulomycetales</taxon>
        <taxon>Lobulomycetaceae</taxon>
        <taxon>Clydaea</taxon>
    </lineage>
</organism>
<dbReference type="Gene3D" id="2.60.210.10">
    <property type="entry name" value="Apoptosis, Tumor Necrosis Factor Receptor Associated Protein 2, Chain A"/>
    <property type="match status" value="1"/>
</dbReference>
<accession>A0AAD5U738</accession>
<reference evidence="12" key="1">
    <citation type="submission" date="2020-05" db="EMBL/GenBank/DDBJ databases">
        <title>Phylogenomic resolution of chytrid fungi.</title>
        <authorList>
            <person name="Stajich J.E."/>
            <person name="Amses K."/>
            <person name="Simmons R."/>
            <person name="Seto K."/>
            <person name="Myers J."/>
            <person name="Bonds A."/>
            <person name="Quandt C.A."/>
            <person name="Barry K."/>
            <person name="Liu P."/>
            <person name="Grigoriev I."/>
            <person name="Longcore J.E."/>
            <person name="James T.Y."/>
        </authorList>
    </citation>
    <scope>NUCLEOTIDE SEQUENCE</scope>
    <source>
        <strain evidence="12">JEL0476</strain>
    </source>
</reference>
<evidence type="ECO:0000313" key="13">
    <source>
        <dbReference type="Proteomes" id="UP001211065"/>
    </source>
</evidence>
<dbReference type="GO" id="GO:0140492">
    <property type="term" value="F:metal-dependent deubiquitinase activity"/>
    <property type="evidence" value="ECO:0007669"/>
    <property type="project" value="UniProtKB-ARBA"/>
</dbReference>
<evidence type="ECO:0000256" key="4">
    <source>
        <dbReference type="ARBA" id="ARBA00012759"/>
    </source>
</evidence>
<evidence type="ECO:0000256" key="1">
    <source>
        <dbReference type="ARBA" id="ARBA00000707"/>
    </source>
</evidence>
<dbReference type="Pfam" id="PF12436">
    <property type="entry name" value="USP7_ICP0_bdg"/>
    <property type="match status" value="1"/>
</dbReference>
<dbReference type="InterPro" id="IPR038765">
    <property type="entry name" value="Papain-like_cys_pep_sf"/>
</dbReference>